<feature type="compositionally biased region" description="Low complexity" evidence="1">
    <location>
        <begin position="505"/>
        <end position="514"/>
    </location>
</feature>
<comment type="caution">
    <text evidence="3">The sequence shown here is derived from an EMBL/GenBank/DDBJ whole genome shotgun (WGS) entry which is preliminary data.</text>
</comment>
<feature type="compositionally biased region" description="Gly residues" evidence="1">
    <location>
        <begin position="129"/>
        <end position="140"/>
    </location>
</feature>
<feature type="region of interest" description="Disordered" evidence="1">
    <location>
        <begin position="94"/>
        <end position="207"/>
    </location>
</feature>
<feature type="region of interest" description="Disordered" evidence="1">
    <location>
        <begin position="1"/>
        <end position="79"/>
    </location>
</feature>
<sequence length="922" mass="93536">MTDSRPPHAAPQPLPPVNPPTSGAATAPPARPVGPPTPRQATPPHGTPNGPAPGTPGAGPAVPGTPAHGVPAHGTAAYGVPAYGTPAHGTPAYGTPAYGTPPHGTPSGAAHPAAHPYAPPAATPPYGTPAGGAPYGGGTPPYGTVTRQGPGHPAAGRGGPVPRADQPGAPSGAPAGRSEQVAGVPAAGPARPAGQAAPPRPQPSAAHDVLCVNAPGMASSGLDGQLRGQGMHGFFRHGVRTLARMELRLGGMEPLPLQGTLTSTAAARFVGSVRVPGDLDPDPALTVERLRHADGAETVTVRNTGARPARLPLEIALGTDLGLLTDIAAGRRSADLPGQVQSSGLRWVGQGRAATVSARPSPHAVLAGAGVLRWDLEIQPGARWSVELRAELETPSTGRPPTGRGPGVPLPWSEPEVRADDRRAARLVSRALDSLGGLLLADADRPTDLYTASGAPWRFGLTAADALWAARMTLPLGTRLAAGTLRAVARRQHQAAPPVAPAPAPASRATDATPGDGASAPESAGTGAAGPVPGGATGPAGGPNPSGGEAGPAAQTMDGVIPGPLRHGGPELPASCTATEATLLFVTVLAEAWRWGMPRAEVAELLPAAERALGALRSALVEGPEGPVGFVADFGRPAEERAARPGPARCEVQAQAHRAALQGADLLDAFDRPGGAQWRSWAAELRERFREQFWIDDLSGGRPAAALLAPDRPVPAVASTLVHLFDLGLAAEGELHEGLLDREQTRMLAQRLVTPELDCGWGLRTLSAKSPRFNPLGHRSGAVRVQETALAVSGLVDAGFEREAEILLEGLLEASVHFEGRLPEMYAGEQKVADCPPVPHPAACRPAGVSAAAAVHLVLSLAGVRPDVPSGRVATRPASTAPLGALELTGLRVAGEPFSVRVSRIGVAVVEEAPSFLQLAAG</sequence>
<evidence type="ECO:0000259" key="2">
    <source>
        <dbReference type="Pfam" id="PF14742"/>
    </source>
</evidence>
<feature type="compositionally biased region" description="Pro residues" evidence="1">
    <location>
        <begin position="117"/>
        <end position="127"/>
    </location>
</feature>
<feature type="compositionally biased region" description="Low complexity" evidence="1">
    <location>
        <begin position="141"/>
        <end position="164"/>
    </location>
</feature>
<reference evidence="3 4" key="1">
    <citation type="submission" date="2018-11" db="EMBL/GenBank/DDBJ databases">
        <title>Sequencing the genomes of 1000 actinobacteria strains.</title>
        <authorList>
            <person name="Klenk H.-P."/>
        </authorList>
    </citation>
    <scope>NUCLEOTIDE SEQUENCE [LARGE SCALE GENOMIC DNA]</scope>
    <source>
        <strain evidence="3 4">DSM 44781</strain>
    </source>
</reference>
<protein>
    <submittedName>
        <fullName evidence="3">Glycogen debranching enzyme-like protein</fullName>
    </submittedName>
</protein>
<feature type="compositionally biased region" description="Gly residues" evidence="1">
    <location>
        <begin position="532"/>
        <end position="550"/>
    </location>
</feature>
<dbReference type="InterPro" id="IPR008928">
    <property type="entry name" value="6-hairpin_glycosidase_sf"/>
</dbReference>
<proteinExistence type="predicted"/>
<evidence type="ECO:0000256" key="1">
    <source>
        <dbReference type="SAM" id="MobiDB-lite"/>
    </source>
</evidence>
<dbReference type="InterPro" id="IPR012341">
    <property type="entry name" value="6hp_glycosidase-like_sf"/>
</dbReference>
<feature type="compositionally biased region" description="Low complexity" evidence="1">
    <location>
        <begin position="180"/>
        <end position="197"/>
    </location>
</feature>
<dbReference type="Pfam" id="PF14742">
    <property type="entry name" value="GDE_N_bis"/>
    <property type="match status" value="1"/>
</dbReference>
<feature type="region of interest" description="Disordered" evidence="1">
    <location>
        <begin position="489"/>
        <end position="573"/>
    </location>
</feature>
<feature type="compositionally biased region" description="Low complexity" evidence="1">
    <location>
        <begin position="58"/>
        <end position="72"/>
    </location>
</feature>
<gene>
    <name evidence="3" type="ORF">EDD38_0543</name>
</gene>
<dbReference type="AlphaFoldDB" id="A0A3N4RG32"/>
<feature type="region of interest" description="Disordered" evidence="1">
    <location>
        <begin position="392"/>
        <end position="414"/>
    </location>
</feature>
<accession>A0A3N4RG32</accession>
<dbReference type="PANTHER" id="PTHR24216:SF65">
    <property type="entry name" value="PAXILLIN-LIKE PROTEIN 1"/>
    <property type="match status" value="1"/>
</dbReference>
<feature type="compositionally biased region" description="Low complexity" evidence="1">
    <location>
        <begin position="101"/>
        <end position="116"/>
    </location>
</feature>
<feature type="domain" description="Putative glycogen debranching enzyme N-terminal" evidence="2">
    <location>
        <begin position="218"/>
        <end position="389"/>
    </location>
</feature>
<evidence type="ECO:0000313" key="4">
    <source>
        <dbReference type="Proteomes" id="UP000266906"/>
    </source>
</evidence>
<organism evidence="3 4">
    <name type="scientific">Kitasatospora cineracea</name>
    <dbReference type="NCBI Taxonomy" id="88074"/>
    <lineage>
        <taxon>Bacteria</taxon>
        <taxon>Bacillati</taxon>
        <taxon>Actinomycetota</taxon>
        <taxon>Actinomycetes</taxon>
        <taxon>Kitasatosporales</taxon>
        <taxon>Streptomycetaceae</taxon>
        <taxon>Kitasatospora</taxon>
    </lineage>
</organism>
<keyword evidence="4" id="KW-1185">Reference proteome</keyword>
<dbReference type="InterPro" id="IPR032856">
    <property type="entry name" value="GDE_N_bis"/>
</dbReference>
<evidence type="ECO:0000313" key="3">
    <source>
        <dbReference type="EMBL" id="RPE32292.1"/>
    </source>
</evidence>
<dbReference type="RefSeq" id="WP_244259786.1">
    <property type="nucleotide sequence ID" value="NZ_RKQG01000001.1"/>
</dbReference>
<feature type="compositionally biased region" description="Pro residues" evidence="1">
    <location>
        <begin position="8"/>
        <end position="19"/>
    </location>
</feature>
<dbReference type="GO" id="GO:0005975">
    <property type="term" value="P:carbohydrate metabolic process"/>
    <property type="evidence" value="ECO:0007669"/>
    <property type="project" value="InterPro"/>
</dbReference>
<name>A0A3N4RG32_9ACTN</name>
<dbReference type="SUPFAM" id="SSF48208">
    <property type="entry name" value="Six-hairpin glycosidases"/>
    <property type="match status" value="1"/>
</dbReference>
<dbReference type="Gene3D" id="1.50.10.10">
    <property type="match status" value="1"/>
</dbReference>
<feature type="compositionally biased region" description="Pro residues" evidence="1">
    <location>
        <begin position="29"/>
        <end position="38"/>
    </location>
</feature>
<dbReference type="PANTHER" id="PTHR24216">
    <property type="entry name" value="PAXILLIN-RELATED"/>
    <property type="match status" value="1"/>
</dbReference>
<dbReference type="Proteomes" id="UP000266906">
    <property type="component" value="Unassembled WGS sequence"/>
</dbReference>
<dbReference type="EMBL" id="RKQG01000001">
    <property type="protein sequence ID" value="RPE32292.1"/>
    <property type="molecule type" value="Genomic_DNA"/>
</dbReference>